<dbReference type="PANTHER" id="PTHR38446">
    <property type="entry name" value="BLL0914 PROTEIN"/>
    <property type="match status" value="1"/>
</dbReference>
<keyword evidence="3" id="KW-1185">Reference proteome</keyword>
<dbReference type="KEGG" id="lyk:FLP23_03155"/>
<dbReference type="Pfam" id="PF06993">
    <property type="entry name" value="DUF1304"/>
    <property type="match status" value="1"/>
</dbReference>
<dbReference type="Proteomes" id="UP000322159">
    <property type="component" value="Chromosome"/>
</dbReference>
<feature type="transmembrane region" description="Helical" evidence="1">
    <location>
        <begin position="80"/>
        <end position="100"/>
    </location>
</feature>
<feature type="transmembrane region" description="Helical" evidence="1">
    <location>
        <begin position="112"/>
        <end position="130"/>
    </location>
</feature>
<dbReference type="InterPro" id="IPR009732">
    <property type="entry name" value="DUF1304"/>
</dbReference>
<sequence length="131" mass="13842">MLIIGSVFAGLAALIHVYIWVLESILWTRESTRRTFGIPTVEEAETQRTLAYNQGFYNLFLAIGVAVGVVLIWTDGLRPVGLTLALFGTLSMLLAAVVLVSSGPGRLRSAATQGTAPLLAAVFLLAGILAG</sequence>
<evidence type="ECO:0000313" key="2">
    <source>
        <dbReference type="EMBL" id="QEO10749.1"/>
    </source>
</evidence>
<gene>
    <name evidence="2" type="ORF">FLP23_03155</name>
</gene>
<keyword evidence="1" id="KW-1133">Transmembrane helix</keyword>
<evidence type="ECO:0000313" key="3">
    <source>
        <dbReference type="Proteomes" id="UP000322159"/>
    </source>
</evidence>
<keyword evidence="1" id="KW-0812">Transmembrane</keyword>
<protein>
    <submittedName>
        <fullName evidence="2">DUF1304 domain-containing protein</fullName>
    </submittedName>
</protein>
<dbReference type="EMBL" id="CP043504">
    <property type="protein sequence ID" value="QEO10749.1"/>
    <property type="molecule type" value="Genomic_DNA"/>
</dbReference>
<proteinExistence type="predicted"/>
<dbReference type="PANTHER" id="PTHR38446:SF1">
    <property type="entry name" value="BLL0914 PROTEIN"/>
    <property type="match status" value="1"/>
</dbReference>
<evidence type="ECO:0000256" key="1">
    <source>
        <dbReference type="SAM" id="Phobius"/>
    </source>
</evidence>
<feature type="transmembrane region" description="Helical" evidence="1">
    <location>
        <begin position="56"/>
        <end position="74"/>
    </location>
</feature>
<dbReference type="OrthoDB" id="9803832at2"/>
<reference evidence="2 3" key="1">
    <citation type="submission" date="2019-09" db="EMBL/GenBank/DDBJ databases">
        <title>Genome sequencing of strain KACC 19322.</title>
        <authorList>
            <person name="Heo J."/>
            <person name="Kim S.-J."/>
            <person name="Kim J.-S."/>
            <person name="Hong S.-B."/>
            <person name="Kwon S.-W."/>
        </authorList>
    </citation>
    <scope>NUCLEOTIDE SEQUENCE [LARGE SCALE GENOMIC DNA]</scope>
    <source>
        <strain evidence="2 3">KACC 19322</strain>
    </source>
</reference>
<keyword evidence="1" id="KW-0472">Membrane</keyword>
<organism evidence="2 3">
    <name type="scientific">Protaetiibacter larvae</name>
    <dbReference type="NCBI Taxonomy" id="2592654"/>
    <lineage>
        <taxon>Bacteria</taxon>
        <taxon>Bacillati</taxon>
        <taxon>Actinomycetota</taxon>
        <taxon>Actinomycetes</taxon>
        <taxon>Micrococcales</taxon>
        <taxon>Microbacteriaceae</taxon>
        <taxon>Protaetiibacter</taxon>
    </lineage>
</organism>
<dbReference type="AlphaFoldDB" id="A0A5C1YCC6"/>
<accession>A0A5C1YCC6</accession>
<name>A0A5C1YCC6_9MICO</name>
<feature type="transmembrane region" description="Helical" evidence="1">
    <location>
        <begin position="6"/>
        <end position="27"/>
    </location>
</feature>